<name>E3J1S9_PSEI1</name>
<dbReference type="RefSeq" id="WP_013426005.1">
    <property type="nucleotide sequence ID" value="NC_014666.1"/>
</dbReference>
<dbReference type="STRING" id="298654.FraEuI1c_4897"/>
<evidence type="ECO:0000256" key="1">
    <source>
        <dbReference type="ARBA" id="ARBA00010641"/>
    </source>
</evidence>
<dbReference type="InterPro" id="IPR039425">
    <property type="entry name" value="RNA_pol_sigma-70-like"/>
</dbReference>
<protein>
    <submittedName>
        <fullName evidence="9">RNA polymerase, sigma-24 subunit, ECF subfamily</fullName>
    </submittedName>
</protein>
<comment type="similarity">
    <text evidence="1">Belongs to the sigma-70 factor family. ECF subfamily.</text>
</comment>
<keyword evidence="5" id="KW-0804">Transcription</keyword>
<dbReference type="InterPro" id="IPR013324">
    <property type="entry name" value="RNA_pol_sigma_r3/r4-like"/>
</dbReference>
<evidence type="ECO:0000259" key="7">
    <source>
        <dbReference type="Pfam" id="PF04542"/>
    </source>
</evidence>
<dbReference type="PANTHER" id="PTHR43133">
    <property type="entry name" value="RNA POLYMERASE ECF-TYPE SIGMA FACTO"/>
    <property type="match status" value="1"/>
</dbReference>
<dbReference type="CDD" id="cd06171">
    <property type="entry name" value="Sigma70_r4"/>
    <property type="match status" value="1"/>
</dbReference>
<evidence type="ECO:0000256" key="6">
    <source>
        <dbReference type="SAM" id="MobiDB-lite"/>
    </source>
</evidence>
<dbReference type="Pfam" id="PF08281">
    <property type="entry name" value="Sigma70_r4_2"/>
    <property type="match status" value="1"/>
</dbReference>
<dbReference type="AlphaFoldDB" id="E3J1S9"/>
<keyword evidence="2" id="KW-0805">Transcription regulation</keyword>
<dbReference type="SUPFAM" id="SSF88946">
    <property type="entry name" value="Sigma2 domain of RNA polymerase sigma factors"/>
    <property type="match status" value="1"/>
</dbReference>
<dbReference type="Gene3D" id="1.10.1740.10">
    <property type="match status" value="1"/>
</dbReference>
<evidence type="ECO:0000256" key="3">
    <source>
        <dbReference type="ARBA" id="ARBA00023082"/>
    </source>
</evidence>
<dbReference type="PANTHER" id="PTHR43133:SF50">
    <property type="entry name" value="ECF RNA POLYMERASE SIGMA FACTOR SIGM"/>
    <property type="match status" value="1"/>
</dbReference>
<keyword evidence="10" id="KW-1185">Reference proteome</keyword>
<dbReference type="HOGENOM" id="CLU_047691_15_4_11"/>
<dbReference type="NCBIfam" id="TIGR02937">
    <property type="entry name" value="sigma70-ECF"/>
    <property type="match status" value="1"/>
</dbReference>
<dbReference type="InterPro" id="IPR014325">
    <property type="entry name" value="RNA_pol_sigma-E_actinobac"/>
</dbReference>
<dbReference type="GO" id="GO:0016987">
    <property type="term" value="F:sigma factor activity"/>
    <property type="evidence" value="ECO:0007669"/>
    <property type="project" value="UniProtKB-KW"/>
</dbReference>
<dbReference type="InParanoid" id="E3J1S9"/>
<dbReference type="Proteomes" id="UP000002484">
    <property type="component" value="Chromosome"/>
</dbReference>
<dbReference type="EMBL" id="CP002299">
    <property type="protein sequence ID" value="ADP82887.1"/>
    <property type="molecule type" value="Genomic_DNA"/>
</dbReference>
<evidence type="ECO:0000313" key="10">
    <source>
        <dbReference type="Proteomes" id="UP000002484"/>
    </source>
</evidence>
<sequence length="188" mass="20670">MDDDFIGFVRDRGPALGRTAYLLTGDAGRAEDLVQSALLAVWLRRGKVEPAGWEAYTRRTMVNLSCSWWRRRSSGERPVAAIPDQPSREGMAPTDTADERARLVGALRRLPARQRAAVVLRHYEDLSEAETARQLGCTVGTVKSLTSRGLDRLRLLMADPADGPPPDGVARRGPRSSQDAYGRTGEAR</sequence>
<dbReference type="KEGG" id="fri:FraEuI1c_4897"/>
<dbReference type="GO" id="GO:0006352">
    <property type="term" value="P:DNA-templated transcription initiation"/>
    <property type="evidence" value="ECO:0007669"/>
    <property type="project" value="InterPro"/>
</dbReference>
<accession>E3J1S9</accession>
<evidence type="ECO:0000256" key="5">
    <source>
        <dbReference type="ARBA" id="ARBA00023163"/>
    </source>
</evidence>
<keyword evidence="4" id="KW-0238">DNA-binding</keyword>
<dbReference type="SUPFAM" id="SSF88659">
    <property type="entry name" value="Sigma3 and sigma4 domains of RNA polymerase sigma factors"/>
    <property type="match status" value="1"/>
</dbReference>
<dbReference type="GO" id="GO:0003677">
    <property type="term" value="F:DNA binding"/>
    <property type="evidence" value="ECO:0007669"/>
    <property type="project" value="UniProtKB-KW"/>
</dbReference>
<dbReference type="NCBIfam" id="TIGR02983">
    <property type="entry name" value="SigE-fam_strep"/>
    <property type="match status" value="1"/>
</dbReference>
<dbReference type="Pfam" id="PF04542">
    <property type="entry name" value="Sigma70_r2"/>
    <property type="match status" value="1"/>
</dbReference>
<evidence type="ECO:0000313" key="9">
    <source>
        <dbReference type="EMBL" id="ADP82887.1"/>
    </source>
</evidence>
<organism evidence="9 10">
    <name type="scientific">Pseudofrankia inefficax (strain DSM 45817 / CECT 9037 / DDB 130130 / EuI1c)</name>
    <name type="common">Frankia inefficax</name>
    <dbReference type="NCBI Taxonomy" id="298654"/>
    <lineage>
        <taxon>Bacteria</taxon>
        <taxon>Bacillati</taxon>
        <taxon>Actinomycetota</taxon>
        <taxon>Actinomycetes</taxon>
        <taxon>Frankiales</taxon>
        <taxon>Frankiaceae</taxon>
        <taxon>Pseudofrankia</taxon>
    </lineage>
</organism>
<keyword evidence="3" id="KW-0731">Sigma factor</keyword>
<dbReference type="InterPro" id="IPR013325">
    <property type="entry name" value="RNA_pol_sigma_r2"/>
</dbReference>
<feature type="domain" description="RNA polymerase sigma-70 region 2" evidence="7">
    <location>
        <begin position="9"/>
        <end position="73"/>
    </location>
</feature>
<evidence type="ECO:0000259" key="8">
    <source>
        <dbReference type="Pfam" id="PF08281"/>
    </source>
</evidence>
<dbReference type="InterPro" id="IPR007627">
    <property type="entry name" value="RNA_pol_sigma70_r2"/>
</dbReference>
<dbReference type="InterPro" id="IPR013249">
    <property type="entry name" value="RNA_pol_sigma70_r4_t2"/>
</dbReference>
<dbReference type="OrthoDB" id="3692620at2"/>
<feature type="region of interest" description="Disordered" evidence="6">
    <location>
        <begin position="156"/>
        <end position="188"/>
    </location>
</feature>
<feature type="domain" description="RNA polymerase sigma factor 70 region 4 type 2" evidence="8">
    <location>
        <begin position="102"/>
        <end position="153"/>
    </location>
</feature>
<dbReference type="Gene3D" id="1.10.10.10">
    <property type="entry name" value="Winged helix-like DNA-binding domain superfamily/Winged helix DNA-binding domain"/>
    <property type="match status" value="1"/>
</dbReference>
<reference evidence="9 10" key="1">
    <citation type="submission" date="2010-10" db="EMBL/GenBank/DDBJ databases">
        <title>Complete sequence of Frankia sp. EuI1c.</title>
        <authorList>
            <consortium name="US DOE Joint Genome Institute"/>
            <person name="Lucas S."/>
            <person name="Copeland A."/>
            <person name="Lapidus A."/>
            <person name="Cheng J.-F."/>
            <person name="Bruce D."/>
            <person name="Goodwin L."/>
            <person name="Pitluck S."/>
            <person name="Chertkov O."/>
            <person name="Detter J.C."/>
            <person name="Han C."/>
            <person name="Tapia R."/>
            <person name="Land M."/>
            <person name="Hauser L."/>
            <person name="Jeffries C."/>
            <person name="Kyrpides N."/>
            <person name="Ivanova N."/>
            <person name="Mikhailova N."/>
            <person name="Beauchemin N."/>
            <person name="Sen A."/>
            <person name="Sur S.A."/>
            <person name="Gtari M."/>
            <person name="Wall L."/>
            <person name="Tisa L."/>
            <person name="Woyke T."/>
        </authorList>
    </citation>
    <scope>NUCLEOTIDE SEQUENCE [LARGE SCALE GENOMIC DNA]</scope>
    <source>
        <strain evidence="10">DSM 45817 / CECT 9037 / EuI1c</strain>
    </source>
</reference>
<dbReference type="InterPro" id="IPR014284">
    <property type="entry name" value="RNA_pol_sigma-70_dom"/>
</dbReference>
<proteinExistence type="inferred from homology"/>
<evidence type="ECO:0000256" key="2">
    <source>
        <dbReference type="ARBA" id="ARBA00023015"/>
    </source>
</evidence>
<dbReference type="eggNOG" id="COG1595">
    <property type="taxonomic scope" value="Bacteria"/>
</dbReference>
<gene>
    <name evidence="9" type="ordered locus">FraEuI1c_4897</name>
</gene>
<evidence type="ECO:0000256" key="4">
    <source>
        <dbReference type="ARBA" id="ARBA00023125"/>
    </source>
</evidence>
<dbReference type="InterPro" id="IPR036388">
    <property type="entry name" value="WH-like_DNA-bd_sf"/>
</dbReference>